<evidence type="ECO:0000259" key="1">
    <source>
        <dbReference type="PROSITE" id="PS50093"/>
    </source>
</evidence>
<dbReference type="SMART" id="SM00089">
    <property type="entry name" value="PKD"/>
    <property type="match status" value="4"/>
</dbReference>
<dbReference type="Pfam" id="PF18911">
    <property type="entry name" value="PKD_4"/>
    <property type="match status" value="2"/>
</dbReference>
<feature type="domain" description="PKD" evidence="1">
    <location>
        <begin position="946"/>
        <end position="995"/>
    </location>
</feature>
<dbReference type="Proteomes" id="UP000837803">
    <property type="component" value="Unassembled WGS sequence"/>
</dbReference>
<dbReference type="InterPro" id="IPR022409">
    <property type="entry name" value="PKD/Chitinase_dom"/>
</dbReference>
<dbReference type="RefSeq" id="WP_238751895.1">
    <property type="nucleotide sequence ID" value="NZ_CAKLPZ010000004.1"/>
</dbReference>
<keyword evidence="3" id="KW-1185">Reference proteome</keyword>
<name>A0ABN8FCF8_9BACT</name>
<dbReference type="InterPro" id="IPR013783">
    <property type="entry name" value="Ig-like_fold"/>
</dbReference>
<dbReference type="InterPro" id="IPR000601">
    <property type="entry name" value="PKD_dom"/>
</dbReference>
<comment type="caution">
    <text evidence="2">The sequence shown here is derived from an EMBL/GenBank/DDBJ whole genome shotgun (WGS) entry which is preliminary data.</text>
</comment>
<evidence type="ECO:0000313" key="2">
    <source>
        <dbReference type="EMBL" id="CAH1002035.1"/>
    </source>
</evidence>
<dbReference type="CDD" id="cd00146">
    <property type="entry name" value="PKD"/>
    <property type="match status" value="2"/>
</dbReference>
<organism evidence="2 3">
    <name type="scientific">Neolewinella maritima</name>
    <dbReference type="NCBI Taxonomy" id="1383882"/>
    <lineage>
        <taxon>Bacteria</taxon>
        <taxon>Pseudomonadati</taxon>
        <taxon>Bacteroidota</taxon>
        <taxon>Saprospiria</taxon>
        <taxon>Saprospirales</taxon>
        <taxon>Lewinellaceae</taxon>
        <taxon>Neolewinella</taxon>
    </lineage>
</organism>
<accession>A0ABN8FCF8</accession>
<evidence type="ECO:0000313" key="3">
    <source>
        <dbReference type="Proteomes" id="UP000837803"/>
    </source>
</evidence>
<dbReference type="EMBL" id="CAKLPZ010000004">
    <property type="protein sequence ID" value="CAH1002035.1"/>
    <property type="molecule type" value="Genomic_DNA"/>
</dbReference>
<protein>
    <recommendedName>
        <fullName evidence="1">PKD domain-containing protein</fullName>
    </recommendedName>
</protein>
<dbReference type="PROSITE" id="PS50093">
    <property type="entry name" value="PKD"/>
    <property type="match status" value="3"/>
</dbReference>
<dbReference type="Gene3D" id="2.60.40.10">
    <property type="entry name" value="Immunoglobulins"/>
    <property type="match status" value="5"/>
</dbReference>
<dbReference type="SUPFAM" id="SSF49299">
    <property type="entry name" value="PKD domain"/>
    <property type="match status" value="5"/>
</dbReference>
<gene>
    <name evidence="2" type="ORF">LEM8419_02950</name>
</gene>
<dbReference type="InterPro" id="IPR035986">
    <property type="entry name" value="PKD_dom_sf"/>
</dbReference>
<feature type="domain" description="PKD" evidence="1">
    <location>
        <begin position="860"/>
        <end position="898"/>
    </location>
</feature>
<feature type="domain" description="PKD" evidence="1">
    <location>
        <begin position="1028"/>
        <end position="1067"/>
    </location>
</feature>
<proteinExistence type="predicted"/>
<sequence>MLQLSYRPYRTFFAVLLAVGSLTGLLRAQSSNPCNFSVTLRKPPVACNQLTFTPEALAYTLRGNYDEVCWIFASGATVDTICGEDFGTYTFDQSGTITLQAASSCKTLKKRVSVTIEQQADLRLTASDPYCSGSDPVMLTASIPGGLWSGDGITDPTRGVFDPGAVSSGSARVRYTVVSGVCPYSETLALTVVQSEELSAQDTVVCEQAAAFSIQVSQTGGSWSGSGIVESTGLFDPASVRPGTYRPTYGYRSPQGCTIIAQPTVVVQRLPRVTAPDTVRVCSVDRALNLLDLTGVSYSPRAGSLHWSVDGRANPSGILNPVADLPGSGVYPVSLTYTLGNCTRTVSMVLLLEDQPDVQLTVPEPQCLSTAHYTLQASIPGGVWSGPAVDATTGTVDLRRAKAGTYDYTYRYQEETTCEQRATVSLTIIASPEGLTAGPDRTVCQGTADVIKLEGASPGGGTFTGPALQGRTVDLNQLTPGTSYTYTYTVGQSGACREQATRTIHYAPRPSADFDLPDSVCVGTTIPITTAGSPGTYHYDFGNGEQSDLTDPTITYQRGNRTYLVTQTVRSTEGCTDTSQQSVRVVNPPRAGFALDSLEGCSPFLLSLDDRSTYATQVTYRIGHNAQIGSTTGYLLPPSRRDTQWVVVQEVSNLCGAANSQQTVHVTAPPRANFAPDRSIGCGPFSPQLTNTSLGSGSRYRWDYGNGIITVGQQAEVPTYYNPTDSTAFFDIELVAANACGADTVRRQLQVLPSDIRAAIVLNDRQGCTPFTPSLQSGATPDAPLRWSLLDATGRQLAVSSDDTPNFTLDVVGRYAVVLQVSGCGTDADTVYVEALPAPDLSILAPQRICATAPLVLRASGDTTNALRWTFPDGTASTLSTPAYRFTQPGESVVHLVARPTEAGGCMAVDSAVIEVLPAPVVTPVVVDSLGCTPFIARFSLDDSIPADLTYQWTFGDSSAPSSLPAPVHEYTTAGRYRPVLTVWDADGCTTTTAVPDVTVDTPPVADFDAIVDLDPTVLGDVQFRNYSSDAAQFLWTFGDSSSTTEVAPLYIYPDDRAYTVTLTASNMYPGGTTCSDTLTLPVRPESFGRFFVPTAVSPDNGVAEVRQWGAKGLGVAAYQLQVYSPAGQRVFLTDELTGTTPTGRWDGMDARSQSPVPQGSYTWRATVTYTDGRRDNLLGTVTVIR</sequence>
<reference evidence="2" key="1">
    <citation type="submission" date="2021-12" db="EMBL/GenBank/DDBJ databases">
        <authorList>
            <person name="Rodrigo-Torres L."/>
            <person name="Arahal R. D."/>
            <person name="Lucena T."/>
        </authorList>
    </citation>
    <scope>NUCLEOTIDE SEQUENCE</scope>
    <source>
        <strain evidence="2">CECT 8419</strain>
    </source>
</reference>